<keyword evidence="2" id="KW-0012">Acyltransferase</keyword>
<dbReference type="PANTHER" id="PTHR43877:SF2">
    <property type="entry name" value="AMINOALKYLPHOSPHONATE N-ACETYLTRANSFERASE-RELATED"/>
    <property type="match status" value="1"/>
</dbReference>
<dbReference type="GO" id="GO:0016747">
    <property type="term" value="F:acyltransferase activity, transferring groups other than amino-acyl groups"/>
    <property type="evidence" value="ECO:0007669"/>
    <property type="project" value="InterPro"/>
</dbReference>
<dbReference type="Gene3D" id="3.40.630.30">
    <property type="match status" value="1"/>
</dbReference>
<dbReference type="Proteomes" id="UP000306402">
    <property type="component" value="Unassembled WGS sequence"/>
</dbReference>
<protein>
    <submittedName>
        <fullName evidence="4">GNAT family N-acetyltransferase</fullName>
    </submittedName>
</protein>
<dbReference type="AlphaFoldDB" id="A0A5R9KQ89"/>
<name>A0A5R9KQ89_9BACT</name>
<dbReference type="RefSeq" id="WP_138368354.1">
    <property type="nucleotide sequence ID" value="NZ_VCEJ01000008.1"/>
</dbReference>
<dbReference type="PANTHER" id="PTHR43877">
    <property type="entry name" value="AMINOALKYLPHOSPHONATE N-ACETYLTRANSFERASE-RELATED-RELATED"/>
    <property type="match status" value="1"/>
</dbReference>
<comment type="caution">
    <text evidence="4">The sequence shown here is derived from an EMBL/GenBank/DDBJ whole genome shotgun (WGS) entry which is preliminary data.</text>
</comment>
<feature type="domain" description="N-acetyltransferase" evidence="3">
    <location>
        <begin position="3"/>
        <end position="149"/>
    </location>
</feature>
<dbReference type="InterPro" id="IPR000182">
    <property type="entry name" value="GNAT_dom"/>
</dbReference>
<evidence type="ECO:0000313" key="5">
    <source>
        <dbReference type="Proteomes" id="UP000306402"/>
    </source>
</evidence>
<dbReference type="InterPro" id="IPR016181">
    <property type="entry name" value="Acyl_CoA_acyltransferase"/>
</dbReference>
<dbReference type="Pfam" id="PF00583">
    <property type="entry name" value="Acetyltransf_1"/>
    <property type="match status" value="1"/>
</dbReference>
<dbReference type="EMBL" id="VCEJ01000008">
    <property type="protein sequence ID" value="TLU98256.1"/>
    <property type="molecule type" value="Genomic_DNA"/>
</dbReference>
<reference evidence="4 5" key="1">
    <citation type="submission" date="2019-05" db="EMBL/GenBank/DDBJ databases">
        <authorList>
            <person name="Qu J.-H."/>
        </authorList>
    </citation>
    <scope>NUCLEOTIDE SEQUENCE [LARGE SCALE GENOMIC DNA]</scope>
    <source>
        <strain evidence="4 5">T17</strain>
    </source>
</reference>
<keyword evidence="5" id="KW-1185">Reference proteome</keyword>
<keyword evidence="1 4" id="KW-0808">Transferase</keyword>
<accession>A0A5R9KQ89</accession>
<dbReference type="SUPFAM" id="SSF55729">
    <property type="entry name" value="Acyl-CoA N-acyltransferases (Nat)"/>
    <property type="match status" value="1"/>
</dbReference>
<gene>
    <name evidence="4" type="ORF">FEN17_26140</name>
</gene>
<evidence type="ECO:0000313" key="4">
    <source>
        <dbReference type="EMBL" id="TLU98256.1"/>
    </source>
</evidence>
<dbReference type="InterPro" id="IPR050832">
    <property type="entry name" value="Bact_Acetyltransf"/>
</dbReference>
<dbReference type="CDD" id="cd04301">
    <property type="entry name" value="NAT_SF"/>
    <property type="match status" value="1"/>
</dbReference>
<sequence length="149" mass="17357">MITTIRTDSNNPDFKQLTDELDQELCRLYNTKLEDYEEYNRITNLETVVLAYADDKLAGCGCFRKYDDFTVELKRMYVVPEFRQKGVAQMMVKTLEDWALELGNEAVILETGYRQPEAIAMYRKLGYTEIENYNGDTTIHSVSLRKALI</sequence>
<evidence type="ECO:0000256" key="2">
    <source>
        <dbReference type="ARBA" id="ARBA00023315"/>
    </source>
</evidence>
<proteinExistence type="predicted"/>
<organism evidence="4 5">
    <name type="scientific">Dyadobacter luticola</name>
    <dbReference type="NCBI Taxonomy" id="1979387"/>
    <lineage>
        <taxon>Bacteria</taxon>
        <taxon>Pseudomonadati</taxon>
        <taxon>Bacteroidota</taxon>
        <taxon>Cytophagia</taxon>
        <taxon>Cytophagales</taxon>
        <taxon>Spirosomataceae</taxon>
        <taxon>Dyadobacter</taxon>
    </lineage>
</organism>
<evidence type="ECO:0000259" key="3">
    <source>
        <dbReference type="PROSITE" id="PS51186"/>
    </source>
</evidence>
<evidence type="ECO:0000256" key="1">
    <source>
        <dbReference type="ARBA" id="ARBA00022679"/>
    </source>
</evidence>
<dbReference type="OrthoDB" id="9803233at2"/>
<dbReference type="PROSITE" id="PS51186">
    <property type="entry name" value="GNAT"/>
    <property type="match status" value="1"/>
</dbReference>